<keyword evidence="1" id="KW-0472">Membrane</keyword>
<evidence type="ECO:0000313" key="2">
    <source>
        <dbReference type="EMBL" id="HDQ88691.1"/>
    </source>
</evidence>
<reference evidence="2" key="1">
    <citation type="journal article" date="2020" name="mSystems">
        <title>Genome- and Community-Level Interaction Insights into Carbon Utilization and Element Cycling Functions of Hydrothermarchaeota in Hydrothermal Sediment.</title>
        <authorList>
            <person name="Zhou Z."/>
            <person name="Liu Y."/>
            <person name="Xu W."/>
            <person name="Pan J."/>
            <person name="Luo Z.H."/>
            <person name="Li M."/>
        </authorList>
    </citation>
    <scope>NUCLEOTIDE SEQUENCE [LARGE SCALE GENOMIC DNA]</scope>
    <source>
        <strain evidence="2">SpSt-1219</strain>
    </source>
</reference>
<feature type="transmembrane region" description="Helical" evidence="1">
    <location>
        <begin position="821"/>
        <end position="848"/>
    </location>
</feature>
<organism evidence="2">
    <name type="scientific">candidate division WWE3 bacterium</name>
    <dbReference type="NCBI Taxonomy" id="2053526"/>
    <lineage>
        <taxon>Bacteria</taxon>
        <taxon>Katanobacteria</taxon>
    </lineage>
</organism>
<feature type="non-terminal residue" evidence="2">
    <location>
        <position position="852"/>
    </location>
</feature>
<dbReference type="AlphaFoldDB" id="A0A7C1HGN8"/>
<dbReference type="Proteomes" id="UP000886066">
    <property type="component" value="Unassembled WGS sequence"/>
</dbReference>
<comment type="caution">
    <text evidence="2">The sequence shown here is derived from an EMBL/GenBank/DDBJ whole genome shotgun (WGS) entry which is preliminary data.</text>
</comment>
<dbReference type="EMBL" id="DSDM01000053">
    <property type="protein sequence ID" value="HDQ88691.1"/>
    <property type="molecule type" value="Genomic_DNA"/>
</dbReference>
<proteinExistence type="predicted"/>
<keyword evidence="1" id="KW-1133">Transmembrane helix</keyword>
<gene>
    <name evidence="2" type="ORF">ENN92_00905</name>
</gene>
<name>A0A7C1HGN8_UNCKA</name>
<protein>
    <submittedName>
        <fullName evidence="2">Uncharacterized protein</fullName>
    </submittedName>
</protein>
<sequence>MAKPIGYTGYYPGEKIPRAPTGRPAPYIPNEYDLNALSEAIGDMYFNFGDVPSYVRDQLNKGLSLSLSANIYAGHLEAENLQAYSEAELKEERGELSGVAGFSISLDPREILKDPGKWAKAMPEQIKKQLTSLSDLELKKRGNLWANIVGVETDNGIGWQYKAMESLQLGETFLKVKEKGVAPSTGNVHPLAIGHLKIVDSKGKERKIGLAAAQSIVDFQSDVASVFFRDTNFDKVLKATFAGASTALAEGVKSGQIVAGSSDQAQQALAFVAQTGLANQMANFGSNNKSSTNTLATVVARLNQEESPIDKDGNPLTLKGTIKGIQTEIDTARAHLAMIREGTGKLSTAQRGLIGEDTVKLYESITTASVLSKPEILALEPQFRAFEKMLDNLQKTIDGPLPTTAMGRNMLLRSVSATTMNVGKGNALQHGIERAFLRKMAEDFVAGKRLGSGDLQRLEDFFPPGSDGHTLLRNMRIMLPTLERDRMYFGMDDFLDVFYSDKVITQFLWVAKISPRLQALTPDYYVKQFMTRMNYFGLIIEDKTLLMAGQEVNPKFFLYKWMNKVIRNNKMFANTFSISVTGLGKFKVAGGAHFAAIKSLEELKGLWEKDPQFMIKIITNPQYAVDFLKFEFGNNSEVGNFLRDKFHSMEDLEEWAKGLTEKLQKFHDWVVTKGKEFGIDILDPKHMENLIHALHLYDIDKIKNLGRGITKTYLGLMEKFTQKLSILQNKIFKGVLGKVAGYVVGWKMVVSHAIATTLTGVITALTGGLGGFAAGAIEKVIQFVSRIFLDTFEKIVLSIFKGDFKEFYKFFEESLYNLMKWFAWAAGIIGFGTAIVVMIPMMVILGAFSSQD</sequence>
<keyword evidence="1" id="KW-0812">Transmembrane</keyword>
<accession>A0A7C1HGN8</accession>
<evidence type="ECO:0000256" key="1">
    <source>
        <dbReference type="SAM" id="Phobius"/>
    </source>
</evidence>